<reference evidence="4" key="1">
    <citation type="journal article" date="2019" name="Int. J. Syst. Evol. Microbiol.">
        <title>The Global Catalogue of Microorganisms (GCM) 10K type strain sequencing project: providing services to taxonomists for standard genome sequencing and annotation.</title>
        <authorList>
            <consortium name="The Broad Institute Genomics Platform"/>
            <consortium name="The Broad Institute Genome Sequencing Center for Infectious Disease"/>
            <person name="Wu L."/>
            <person name="Ma J."/>
        </authorList>
    </citation>
    <scope>NUCLEOTIDE SEQUENCE [LARGE SCALE GENOMIC DNA]</scope>
    <source>
        <strain evidence="4">KCTC 12907</strain>
    </source>
</reference>
<dbReference type="PANTHER" id="PTHR23530:SF1">
    <property type="entry name" value="PERMEASE, MAJOR FACILITATOR SUPERFAMILY-RELATED"/>
    <property type="match status" value="1"/>
</dbReference>
<dbReference type="Gene3D" id="1.20.1250.20">
    <property type="entry name" value="MFS general substrate transporter like domains"/>
    <property type="match status" value="1"/>
</dbReference>
<feature type="transmembrane region" description="Helical" evidence="2">
    <location>
        <begin position="148"/>
        <end position="166"/>
    </location>
</feature>
<keyword evidence="2" id="KW-0472">Membrane</keyword>
<proteinExistence type="predicted"/>
<feature type="transmembrane region" description="Helical" evidence="2">
    <location>
        <begin position="265"/>
        <end position="288"/>
    </location>
</feature>
<gene>
    <name evidence="3" type="ORF">ACFQMJ_18095</name>
</gene>
<organism evidence="3 4">
    <name type="scientific">Cohnella cellulosilytica</name>
    <dbReference type="NCBI Taxonomy" id="986710"/>
    <lineage>
        <taxon>Bacteria</taxon>
        <taxon>Bacillati</taxon>
        <taxon>Bacillota</taxon>
        <taxon>Bacilli</taxon>
        <taxon>Bacillales</taxon>
        <taxon>Paenibacillaceae</taxon>
        <taxon>Cohnella</taxon>
    </lineage>
</organism>
<sequence>MKKLDASRIYMIMGFMTSLANATMFTTYAIYQVVALGFNPLQLLMVGVVLEVTVLLFEGVTGVMADTYSRRASVIVGMFVLGAGFVLEGSAMWLGDGGTAMSAFVWLLIAQVVFGIGFTFVSGADSAWMVDEVGEDRAGGVFLKAKRIGLIGTLLGIGLSVAISTVGYNLPYIAGGLMYLALGAFLIVQMKETNFTRPEKPEGGSSHWRSMKTTWVMGARTVRGNRILLMILIVTLFSGAASEGYDRLWQAFVIGDIGFPAAIRFNMATWFGLIALASTLLSLAAVWAAEKRMNIAGEKFVRRSLVVLTAARVLGIAGLALSPDFAYALAAVLLIEVVTALTGPLYDTWLNMNIESRSRATVLSMLSQSDALGQTGGGPFVGWIGSRLSVRASLLASAALLVPILAVFARARGQQIAAPSGKQNTP</sequence>
<keyword evidence="2" id="KW-1133">Transmembrane helix</keyword>
<protein>
    <submittedName>
        <fullName evidence="3">MFS transporter</fullName>
    </submittedName>
</protein>
<comment type="subcellular location">
    <subcellularLocation>
        <location evidence="1">Cell membrane</location>
        <topology evidence="1">Multi-pass membrane protein</topology>
    </subcellularLocation>
</comment>
<dbReference type="InterPro" id="IPR036259">
    <property type="entry name" value="MFS_trans_sf"/>
</dbReference>
<keyword evidence="2" id="KW-0812">Transmembrane</keyword>
<feature type="transmembrane region" description="Helical" evidence="2">
    <location>
        <begin position="43"/>
        <end position="65"/>
    </location>
</feature>
<accession>A0ABW2FBH7</accession>
<feature type="transmembrane region" description="Helical" evidence="2">
    <location>
        <begin position="12"/>
        <end position="31"/>
    </location>
</feature>
<dbReference type="InterPro" id="IPR011701">
    <property type="entry name" value="MFS"/>
</dbReference>
<evidence type="ECO:0000313" key="3">
    <source>
        <dbReference type="EMBL" id="MFC7150446.1"/>
    </source>
</evidence>
<evidence type="ECO:0000313" key="4">
    <source>
        <dbReference type="Proteomes" id="UP001596378"/>
    </source>
</evidence>
<dbReference type="EMBL" id="JBHTAI010000010">
    <property type="protein sequence ID" value="MFC7150446.1"/>
    <property type="molecule type" value="Genomic_DNA"/>
</dbReference>
<name>A0ABW2FBH7_9BACL</name>
<dbReference type="Pfam" id="PF07690">
    <property type="entry name" value="MFS_1"/>
    <property type="match status" value="1"/>
</dbReference>
<dbReference type="SUPFAM" id="SSF103473">
    <property type="entry name" value="MFS general substrate transporter"/>
    <property type="match status" value="1"/>
</dbReference>
<feature type="transmembrane region" description="Helical" evidence="2">
    <location>
        <begin position="227"/>
        <end position="245"/>
    </location>
</feature>
<feature type="transmembrane region" description="Helical" evidence="2">
    <location>
        <begin position="72"/>
        <end position="94"/>
    </location>
</feature>
<dbReference type="InterPro" id="IPR053160">
    <property type="entry name" value="MFS_DHA3_Transporter"/>
</dbReference>
<comment type="caution">
    <text evidence="3">The sequence shown here is derived from an EMBL/GenBank/DDBJ whole genome shotgun (WGS) entry which is preliminary data.</text>
</comment>
<feature type="transmembrane region" description="Helical" evidence="2">
    <location>
        <begin position="100"/>
        <end position="121"/>
    </location>
</feature>
<dbReference type="RefSeq" id="WP_378045575.1">
    <property type="nucleotide sequence ID" value="NZ_JBHMDN010000008.1"/>
</dbReference>
<feature type="transmembrane region" description="Helical" evidence="2">
    <location>
        <begin position="392"/>
        <end position="411"/>
    </location>
</feature>
<feature type="transmembrane region" description="Helical" evidence="2">
    <location>
        <begin position="172"/>
        <end position="190"/>
    </location>
</feature>
<evidence type="ECO:0000256" key="1">
    <source>
        <dbReference type="ARBA" id="ARBA00004651"/>
    </source>
</evidence>
<evidence type="ECO:0000256" key="2">
    <source>
        <dbReference type="SAM" id="Phobius"/>
    </source>
</evidence>
<dbReference type="Proteomes" id="UP001596378">
    <property type="component" value="Unassembled WGS sequence"/>
</dbReference>
<dbReference type="PANTHER" id="PTHR23530">
    <property type="entry name" value="TRANSPORT PROTEIN-RELATED"/>
    <property type="match status" value="1"/>
</dbReference>
<keyword evidence="4" id="KW-1185">Reference proteome</keyword>